<reference evidence="1" key="1">
    <citation type="submission" date="2018-02" db="EMBL/GenBank/DDBJ databases">
        <title>Rhizophora mucronata_Transcriptome.</title>
        <authorList>
            <person name="Meera S.P."/>
            <person name="Sreeshan A."/>
            <person name="Augustine A."/>
        </authorList>
    </citation>
    <scope>NUCLEOTIDE SEQUENCE</scope>
    <source>
        <tissue evidence="1">Leaf</tissue>
    </source>
</reference>
<organism evidence="1">
    <name type="scientific">Rhizophora mucronata</name>
    <name type="common">Asiatic mangrove</name>
    <dbReference type="NCBI Taxonomy" id="61149"/>
    <lineage>
        <taxon>Eukaryota</taxon>
        <taxon>Viridiplantae</taxon>
        <taxon>Streptophyta</taxon>
        <taxon>Embryophyta</taxon>
        <taxon>Tracheophyta</taxon>
        <taxon>Spermatophyta</taxon>
        <taxon>Magnoliopsida</taxon>
        <taxon>eudicotyledons</taxon>
        <taxon>Gunneridae</taxon>
        <taxon>Pentapetalae</taxon>
        <taxon>rosids</taxon>
        <taxon>fabids</taxon>
        <taxon>Malpighiales</taxon>
        <taxon>Rhizophoraceae</taxon>
        <taxon>Rhizophora</taxon>
    </lineage>
</organism>
<dbReference type="AlphaFoldDB" id="A0A2P2NPF6"/>
<accession>A0A2P2NPF6</accession>
<evidence type="ECO:0000313" key="1">
    <source>
        <dbReference type="EMBL" id="MBX44331.1"/>
    </source>
</evidence>
<name>A0A2P2NPF6_RHIMU</name>
<protein>
    <submittedName>
        <fullName evidence="1">Uncharacterized protein</fullName>
    </submittedName>
</protein>
<sequence length="24" mass="2851">MVSYRLSFILILLADTFRQAHELN</sequence>
<proteinExistence type="predicted"/>
<dbReference type="EMBL" id="GGEC01063847">
    <property type="protein sequence ID" value="MBX44331.1"/>
    <property type="molecule type" value="Transcribed_RNA"/>
</dbReference>